<evidence type="ECO:0000313" key="2">
    <source>
        <dbReference type="EMBL" id="CAF1424006.1"/>
    </source>
</evidence>
<dbReference type="AlphaFoldDB" id="A0A815MJ78"/>
<dbReference type="EMBL" id="CAJNOJ010000377">
    <property type="protein sequence ID" value="CAF1424006.1"/>
    <property type="molecule type" value="Genomic_DNA"/>
</dbReference>
<keyword evidence="1" id="KW-0732">Signal</keyword>
<accession>A0A815MJ78</accession>
<evidence type="ECO:0000313" key="3">
    <source>
        <dbReference type="Proteomes" id="UP000663852"/>
    </source>
</evidence>
<organism evidence="2 3">
    <name type="scientific">Adineta ricciae</name>
    <name type="common">Rotifer</name>
    <dbReference type="NCBI Taxonomy" id="249248"/>
    <lineage>
        <taxon>Eukaryota</taxon>
        <taxon>Metazoa</taxon>
        <taxon>Spiralia</taxon>
        <taxon>Gnathifera</taxon>
        <taxon>Rotifera</taxon>
        <taxon>Eurotatoria</taxon>
        <taxon>Bdelloidea</taxon>
        <taxon>Adinetida</taxon>
        <taxon>Adinetidae</taxon>
        <taxon>Adineta</taxon>
    </lineage>
</organism>
<gene>
    <name evidence="2" type="ORF">EDS130_LOCUS37713</name>
</gene>
<proteinExistence type="predicted"/>
<dbReference type="Proteomes" id="UP000663852">
    <property type="component" value="Unassembled WGS sequence"/>
</dbReference>
<name>A0A815MJ78_ADIRI</name>
<dbReference type="OrthoDB" id="10397810at2759"/>
<protein>
    <submittedName>
        <fullName evidence="2">Uncharacterized protein</fullName>
    </submittedName>
</protein>
<feature type="signal peptide" evidence="1">
    <location>
        <begin position="1"/>
        <end position="17"/>
    </location>
</feature>
<reference evidence="2" key="1">
    <citation type="submission" date="2021-02" db="EMBL/GenBank/DDBJ databases">
        <authorList>
            <person name="Nowell W R."/>
        </authorList>
    </citation>
    <scope>NUCLEOTIDE SEQUENCE</scope>
</reference>
<feature type="chain" id="PRO_5032330099" evidence="1">
    <location>
        <begin position="18"/>
        <end position="275"/>
    </location>
</feature>
<dbReference type="Gene3D" id="2.60.120.260">
    <property type="entry name" value="Galactose-binding domain-like"/>
    <property type="match status" value="1"/>
</dbReference>
<sequence length="275" mass="30411">MRYLYYIGYFLLKCTFAVQIGCLQNVSFSGISSGIWLNNSIDCNNCICYMLKTNSSALNCYLNTMNITNCLLFRNYSTVSGGVQVVATSNSSLACFTEFPPTSVDTTTSLPTTTQAATTVGSVCAGYVKSTVLLQLYNAANQSYIQYLYTYQATSAITTLMFCFQNQQYFWALDSVSMKDFQNSTELIRNGGFETGGWDYWTYYCSKYDGSGMRKSYLSCSPKAGSWFYLDIQYSAGDGIYQNVTTVIGRNYTISFYLANPLGGNVSVAIVSVGP</sequence>
<comment type="caution">
    <text evidence="2">The sequence shown here is derived from an EMBL/GenBank/DDBJ whole genome shotgun (WGS) entry which is preliminary data.</text>
</comment>
<evidence type="ECO:0000256" key="1">
    <source>
        <dbReference type="SAM" id="SignalP"/>
    </source>
</evidence>